<dbReference type="Proteomes" id="UP000255528">
    <property type="component" value="Unassembled WGS sequence"/>
</dbReference>
<sequence>MNNLQKTGKSNTYESSLIKPFSDINKLITILQPSSSNIATMGRQKINLPESEGKLIYLLHEGSIALNRCNDGMIISSERAPFIFGLCKQITYSGNVFMRTQETSKISYLPLDKANEIITKNNLWEASCHIMMYIAARVFTNYSQLSQASSYEIIRHQLFELMNESTSVRNTVSAASYIKERTFLSRSGIMRILAELKAGGFIDIDKGLLKKVNQLPSRY</sequence>
<dbReference type="Gene3D" id="2.60.120.10">
    <property type="entry name" value="Jelly Rolls"/>
    <property type="match status" value="1"/>
</dbReference>
<gene>
    <name evidence="2" type="ORF">NCTC12119_01623</name>
</gene>
<protein>
    <submittedName>
        <fullName evidence="2">Putative DNA-binding transcriptional regulator</fullName>
    </submittedName>
</protein>
<dbReference type="InterPro" id="IPR041687">
    <property type="entry name" value="HTH_46"/>
</dbReference>
<name>A0A381C5D1_9ENTR</name>
<evidence type="ECO:0000259" key="1">
    <source>
        <dbReference type="Pfam" id="PF15977"/>
    </source>
</evidence>
<reference evidence="2 3" key="1">
    <citation type="submission" date="2018-06" db="EMBL/GenBank/DDBJ databases">
        <authorList>
            <consortium name="Pathogen Informatics"/>
            <person name="Doyle S."/>
        </authorList>
    </citation>
    <scope>NUCLEOTIDE SEQUENCE [LARGE SCALE GENOMIC DNA]</scope>
    <source>
        <strain evidence="2 3">NCTC12119</strain>
    </source>
</reference>
<accession>A0A381C5D1</accession>
<feature type="domain" description="IprA winged helix-turn-helix" evidence="1">
    <location>
        <begin position="150"/>
        <end position="217"/>
    </location>
</feature>
<dbReference type="RefSeq" id="WP_115627939.1">
    <property type="nucleotide sequence ID" value="NZ_UIGI01000001.1"/>
</dbReference>
<dbReference type="AlphaFoldDB" id="A0A381C5D1"/>
<organism evidence="2 3">
    <name type="scientific">Buttiauxella agrestis</name>
    <dbReference type="NCBI Taxonomy" id="82977"/>
    <lineage>
        <taxon>Bacteria</taxon>
        <taxon>Pseudomonadati</taxon>
        <taxon>Pseudomonadota</taxon>
        <taxon>Gammaproteobacteria</taxon>
        <taxon>Enterobacterales</taxon>
        <taxon>Enterobacteriaceae</taxon>
        <taxon>Buttiauxella</taxon>
    </lineage>
</organism>
<proteinExistence type="predicted"/>
<dbReference type="InterPro" id="IPR014710">
    <property type="entry name" value="RmlC-like_jellyroll"/>
</dbReference>
<keyword evidence="2" id="KW-0238">DNA-binding</keyword>
<dbReference type="GO" id="GO:0003677">
    <property type="term" value="F:DNA binding"/>
    <property type="evidence" value="ECO:0007669"/>
    <property type="project" value="UniProtKB-KW"/>
</dbReference>
<dbReference type="EMBL" id="UIGI01000001">
    <property type="protein sequence ID" value="SUW63144.1"/>
    <property type="molecule type" value="Genomic_DNA"/>
</dbReference>
<evidence type="ECO:0000313" key="2">
    <source>
        <dbReference type="EMBL" id="SUW63144.1"/>
    </source>
</evidence>
<evidence type="ECO:0000313" key="3">
    <source>
        <dbReference type="Proteomes" id="UP000255528"/>
    </source>
</evidence>
<dbReference type="Pfam" id="PF15977">
    <property type="entry name" value="HTH_46"/>
    <property type="match status" value="1"/>
</dbReference>